<dbReference type="GO" id="GO:0016746">
    <property type="term" value="F:acyltransferase activity"/>
    <property type="evidence" value="ECO:0007669"/>
    <property type="project" value="UniProtKB-KW"/>
</dbReference>
<gene>
    <name evidence="5" type="ORF">FHS48_003190</name>
</gene>
<evidence type="ECO:0000313" key="5">
    <source>
        <dbReference type="EMBL" id="MBB6211747.1"/>
    </source>
</evidence>
<reference evidence="5 6" key="1">
    <citation type="submission" date="2020-08" db="EMBL/GenBank/DDBJ databases">
        <title>Genomic Encyclopedia of Type Strains, Phase IV (KMG-IV): sequencing the most valuable type-strain genomes for metagenomic binning, comparative biology and taxonomic classification.</title>
        <authorList>
            <person name="Goeker M."/>
        </authorList>
    </citation>
    <scope>NUCLEOTIDE SEQUENCE [LARGE SCALE GENOMIC DNA]</scope>
    <source>
        <strain evidence="5 6">DSM 11590</strain>
    </source>
</reference>
<dbReference type="Pfam" id="PF00132">
    <property type="entry name" value="Hexapep"/>
    <property type="match status" value="1"/>
</dbReference>
<dbReference type="AlphaFoldDB" id="A0A7W9ZHT4"/>
<dbReference type="InterPro" id="IPR018357">
    <property type="entry name" value="Hexapep_transf_CS"/>
</dbReference>
<sequence>MSTKTLGDTPLIDPTAEVRDCTFGRFCEVGARTSISETVMDDYSYVVNDSEIIYTRIGKFANIAAHTRINPGQHPMQRASQHHFLYRSEMYGMGQDDDTFFDWRRSSPVEIGHDAWIGHGVVIKGGVRIGIGAVIGSGAVVTRDVPDYAIVTGMPGTVLRYRFPEAVRAALLDLRWWDWDHATLTAALPDFRSLSAEEFCAKYAGTR</sequence>
<dbReference type="InterPro" id="IPR011004">
    <property type="entry name" value="Trimer_LpxA-like_sf"/>
</dbReference>
<keyword evidence="3" id="KW-0677">Repeat</keyword>
<dbReference type="PROSITE" id="PS00101">
    <property type="entry name" value="HEXAPEP_TRANSFERASES"/>
    <property type="match status" value="1"/>
</dbReference>
<protein>
    <recommendedName>
        <fullName evidence="7">Chloramphenicol acetyltransferase</fullName>
    </recommendedName>
</protein>
<evidence type="ECO:0000256" key="1">
    <source>
        <dbReference type="ARBA" id="ARBA00007274"/>
    </source>
</evidence>
<dbReference type="InterPro" id="IPR017694">
    <property type="entry name" value="Phosphonate_tfrase_rpt"/>
</dbReference>
<dbReference type="RefSeq" id="WP_184264777.1">
    <property type="nucleotide sequence ID" value="NZ_JACIIX010000013.1"/>
</dbReference>
<dbReference type="PANTHER" id="PTHR43300:SF11">
    <property type="entry name" value="ACETYLTRANSFERASE RV3034C-RELATED"/>
    <property type="match status" value="1"/>
</dbReference>
<dbReference type="Proteomes" id="UP000544872">
    <property type="component" value="Unassembled WGS sequence"/>
</dbReference>
<dbReference type="InterPro" id="IPR050179">
    <property type="entry name" value="Trans_hexapeptide_repeat"/>
</dbReference>
<evidence type="ECO:0000256" key="4">
    <source>
        <dbReference type="ARBA" id="ARBA00023315"/>
    </source>
</evidence>
<comment type="caution">
    <text evidence="5">The sequence shown here is derived from an EMBL/GenBank/DDBJ whole genome shotgun (WGS) entry which is preliminary data.</text>
</comment>
<keyword evidence="2" id="KW-0808">Transferase</keyword>
<dbReference type="Gene3D" id="2.160.10.10">
    <property type="entry name" value="Hexapeptide repeat proteins"/>
    <property type="match status" value="1"/>
</dbReference>
<evidence type="ECO:0000256" key="3">
    <source>
        <dbReference type="ARBA" id="ARBA00022737"/>
    </source>
</evidence>
<evidence type="ECO:0000313" key="6">
    <source>
        <dbReference type="Proteomes" id="UP000544872"/>
    </source>
</evidence>
<dbReference type="PANTHER" id="PTHR43300">
    <property type="entry name" value="ACETYLTRANSFERASE"/>
    <property type="match status" value="1"/>
</dbReference>
<keyword evidence="6" id="KW-1185">Reference proteome</keyword>
<name>A0A7W9ZHT4_NOVIT</name>
<dbReference type="InterPro" id="IPR001451">
    <property type="entry name" value="Hexapep"/>
</dbReference>
<dbReference type="NCBIfam" id="TIGR03308">
    <property type="entry name" value="phn_thr-fam"/>
    <property type="match status" value="1"/>
</dbReference>
<dbReference type="CDD" id="cd03349">
    <property type="entry name" value="LbH_XAT"/>
    <property type="match status" value="1"/>
</dbReference>
<evidence type="ECO:0000256" key="2">
    <source>
        <dbReference type="ARBA" id="ARBA00022679"/>
    </source>
</evidence>
<dbReference type="EMBL" id="JACIIX010000013">
    <property type="protein sequence ID" value="MBB6211747.1"/>
    <property type="molecule type" value="Genomic_DNA"/>
</dbReference>
<keyword evidence="4" id="KW-0012">Acyltransferase</keyword>
<accession>A0A7W9ZHT4</accession>
<comment type="similarity">
    <text evidence="1">Belongs to the transferase hexapeptide repeat family.</text>
</comment>
<organism evidence="5 6">
    <name type="scientific">Novispirillum itersonii</name>
    <name type="common">Aquaspirillum itersonii</name>
    <dbReference type="NCBI Taxonomy" id="189"/>
    <lineage>
        <taxon>Bacteria</taxon>
        <taxon>Pseudomonadati</taxon>
        <taxon>Pseudomonadota</taxon>
        <taxon>Alphaproteobacteria</taxon>
        <taxon>Rhodospirillales</taxon>
        <taxon>Novispirillaceae</taxon>
        <taxon>Novispirillum</taxon>
    </lineage>
</organism>
<evidence type="ECO:0008006" key="7">
    <source>
        <dbReference type="Google" id="ProtNLM"/>
    </source>
</evidence>
<proteinExistence type="inferred from homology"/>
<dbReference type="SUPFAM" id="SSF51161">
    <property type="entry name" value="Trimeric LpxA-like enzymes"/>
    <property type="match status" value="1"/>
</dbReference>